<sequence length="171" mass="19675">MNFAKFLNELNAQKGDPEVKFDPQKEIEEYRSYLNQLYSIFEGSLLPYVKNGQIQVERDNIQINEESLGTYEVPRLTLKLNTIHIQLKPEGTMLIASKGRVRMEGPKGFAKIILMRKNFSIQGKIPSDLNNGTAPEDQWVWRFVAPDNRNFIDVTEDSIQNVIMELVNGQD</sequence>
<keyword evidence="4" id="KW-1185">Reference proteome</keyword>
<dbReference type="EMBL" id="CP001792">
    <property type="protein sequence ID" value="ACX74942.1"/>
    <property type="molecule type" value="Genomic_DNA"/>
</dbReference>
<dbReference type="AlphaFoldDB" id="C9RQV6"/>
<dbReference type="EMBL" id="CP002158">
    <property type="protein sequence ID" value="ADL26398.1"/>
    <property type="molecule type" value="Genomic_DNA"/>
</dbReference>
<dbReference type="Proteomes" id="UP000001497">
    <property type="component" value="Chromosome"/>
</dbReference>
<evidence type="ECO:0000313" key="4">
    <source>
        <dbReference type="Proteomes" id="UP000001497"/>
    </source>
</evidence>
<reference evidence="1 4" key="1">
    <citation type="submission" date="2009-10" db="EMBL/GenBank/DDBJ databases">
        <title>Complete sequence of Fibrobacter succinogenes subsp. succinogenes S85.</title>
        <authorList>
            <consortium name="US DOE Joint Genome Institute"/>
            <person name="Lucas S."/>
            <person name="Copeland A."/>
            <person name="Lapidus A."/>
            <person name="Glavina del Rio T."/>
            <person name="Tice H."/>
            <person name="Bruce D."/>
            <person name="Goodwin L."/>
            <person name="Pitluck S."/>
            <person name="Chertkov O."/>
            <person name="Detter J.C."/>
            <person name="Han C."/>
            <person name="Tapia R."/>
            <person name="Larimer F."/>
            <person name="Land M."/>
            <person name="Hauser L."/>
            <person name="Kyrpides N."/>
            <person name="Mikhailova N."/>
            <person name="Weimer P.J."/>
            <person name="Stevenson D.M."/>
            <person name="Boyum J."/>
            <person name="Brumm P.I."/>
            <person name="Mead D."/>
        </authorList>
    </citation>
    <scope>NUCLEOTIDE SEQUENCE [LARGE SCALE GENOMIC DNA]</scope>
    <source>
        <strain evidence="4">ATCC 19169 / S85</strain>
        <strain evidence="1">S85</strain>
    </source>
</reference>
<dbReference type="KEGG" id="fsc:FSU_1810"/>
<gene>
    <name evidence="1" type="ordered locus">Fisuc_1344</name>
    <name evidence="2" type="ordered locus">FSU_1810</name>
</gene>
<dbReference type="OrthoDB" id="3078781at2"/>
<accession>C9RQV6</accession>
<evidence type="ECO:0000313" key="3">
    <source>
        <dbReference type="Proteomes" id="UP000000517"/>
    </source>
</evidence>
<protein>
    <submittedName>
        <fullName evidence="2">Uncharacterized protein</fullName>
    </submittedName>
</protein>
<dbReference type="Proteomes" id="UP000000517">
    <property type="component" value="Chromosome"/>
</dbReference>
<evidence type="ECO:0000313" key="2">
    <source>
        <dbReference type="EMBL" id="ADL26398.1"/>
    </source>
</evidence>
<proteinExistence type="predicted"/>
<reference evidence="3" key="2">
    <citation type="submission" date="2010-08" db="EMBL/GenBank/DDBJ databases">
        <title>Complete sequence of Fibrobacter succinogenes subsp. succinogenes S85.</title>
        <authorList>
            <person name="Durkin A.S."/>
            <person name="Nelson K.E."/>
            <person name="Morrison M."/>
            <person name="Forsberg C.W."/>
            <person name="Wilson D.B."/>
            <person name="Russell J.B."/>
            <person name="Cann I.K.O."/>
            <person name="Mackie R.I."/>
            <person name="White B.A."/>
        </authorList>
    </citation>
    <scope>NUCLEOTIDE SEQUENCE [LARGE SCALE GENOMIC DNA]</scope>
    <source>
        <strain evidence="3">ATCC 19169 / S85</strain>
    </source>
</reference>
<dbReference type="HOGENOM" id="CLU_129844_0_0_0"/>
<evidence type="ECO:0000313" key="1">
    <source>
        <dbReference type="EMBL" id="ACX74942.1"/>
    </source>
</evidence>
<name>C9RQV6_FIBSS</name>
<organism evidence="2 3">
    <name type="scientific">Fibrobacter succinogenes (strain ATCC 19169 / S85)</name>
    <dbReference type="NCBI Taxonomy" id="59374"/>
    <lineage>
        <taxon>Bacteria</taxon>
        <taxon>Pseudomonadati</taxon>
        <taxon>Fibrobacterota</taxon>
        <taxon>Fibrobacteria</taxon>
        <taxon>Fibrobacterales</taxon>
        <taxon>Fibrobacteraceae</taxon>
        <taxon>Fibrobacter</taxon>
    </lineage>
</organism>
<reference evidence="2" key="3">
    <citation type="submission" date="2010-08" db="EMBL/GenBank/DDBJ databases">
        <authorList>
            <person name="Durkin A.S."/>
            <person name="Nelson K.E."/>
            <person name="Morrison M."/>
            <person name="Forsberg C.W."/>
            <person name="Wilson D.B."/>
            <person name="Russell J.B."/>
            <person name="Cann I.K.O."/>
            <person name="Mackie R.I."/>
            <person name="White B.A."/>
        </authorList>
    </citation>
    <scope>NUCLEOTIDE SEQUENCE</scope>
    <source>
        <strain evidence="2">S85</strain>
    </source>
</reference>
<dbReference type="KEGG" id="fsu:Fisuc_1344"/>